<dbReference type="SUPFAM" id="SSF51735">
    <property type="entry name" value="NAD(P)-binding Rossmann-fold domains"/>
    <property type="match status" value="1"/>
</dbReference>
<dbReference type="STRING" id="1172194.WQQ_12160"/>
<protein>
    <submittedName>
        <fullName evidence="2">CoA-binding domain-containing protein</fullName>
    </submittedName>
</protein>
<dbReference type="PATRIC" id="fig|1172194.4.peg.1167"/>
<sequence>MRAGRSPAPIERLRMDWHRNLLQSPAEIGGLLARTRRIAVLGIKTEAQGNQPAFYVPAYMADAGFEVVPVPVYYPEVTQILGQPVYRRLSEVPGTVDMVDVFRRPGDLPAHLDDLLAAKPRSVWLQLGIRNDAFAEALARAGIQVVQDKCLMVEHRNRGTPPAVQHT</sequence>
<dbReference type="AlphaFoldDB" id="I7ZGR8"/>
<evidence type="ECO:0000313" key="3">
    <source>
        <dbReference type="Proteomes" id="UP000003704"/>
    </source>
</evidence>
<dbReference type="EMBL" id="AKGD01000001">
    <property type="protein sequence ID" value="EIT71079.1"/>
    <property type="molecule type" value="Genomic_DNA"/>
</dbReference>
<dbReference type="InterPro" id="IPR036291">
    <property type="entry name" value="NAD(P)-bd_dom_sf"/>
</dbReference>
<dbReference type="Gene3D" id="3.40.50.720">
    <property type="entry name" value="NAD(P)-binding Rossmann-like Domain"/>
    <property type="match status" value="1"/>
</dbReference>
<dbReference type="Proteomes" id="UP000003704">
    <property type="component" value="Unassembled WGS sequence"/>
</dbReference>
<organism evidence="2 3">
    <name type="scientific">Hydrocarboniphaga effusa AP103</name>
    <dbReference type="NCBI Taxonomy" id="1172194"/>
    <lineage>
        <taxon>Bacteria</taxon>
        <taxon>Pseudomonadati</taxon>
        <taxon>Pseudomonadota</taxon>
        <taxon>Gammaproteobacteria</taxon>
        <taxon>Nevskiales</taxon>
        <taxon>Nevskiaceae</taxon>
        <taxon>Hydrocarboniphaga</taxon>
    </lineage>
</organism>
<evidence type="ECO:0000259" key="1">
    <source>
        <dbReference type="SMART" id="SM00881"/>
    </source>
</evidence>
<dbReference type="SMART" id="SM00881">
    <property type="entry name" value="CoA_binding"/>
    <property type="match status" value="1"/>
</dbReference>
<accession>I7ZGR8</accession>
<dbReference type="PANTHER" id="PTHR33303">
    <property type="entry name" value="CYTOPLASMIC PROTEIN-RELATED"/>
    <property type="match status" value="1"/>
</dbReference>
<feature type="domain" description="CoA-binding" evidence="1">
    <location>
        <begin position="31"/>
        <end position="129"/>
    </location>
</feature>
<dbReference type="PANTHER" id="PTHR33303:SF2">
    <property type="entry name" value="COA-BINDING DOMAIN-CONTAINING PROTEIN"/>
    <property type="match status" value="1"/>
</dbReference>
<dbReference type="InterPro" id="IPR003781">
    <property type="entry name" value="CoA-bd"/>
</dbReference>
<evidence type="ECO:0000313" key="2">
    <source>
        <dbReference type="EMBL" id="EIT71079.1"/>
    </source>
</evidence>
<comment type="caution">
    <text evidence="2">The sequence shown here is derived from an EMBL/GenBank/DDBJ whole genome shotgun (WGS) entry which is preliminary data.</text>
</comment>
<name>I7ZGR8_9GAMM</name>
<dbReference type="Pfam" id="PF13380">
    <property type="entry name" value="CoA_binding_2"/>
    <property type="match status" value="1"/>
</dbReference>
<gene>
    <name evidence="2" type="ORF">WQQ_12160</name>
</gene>
<reference evidence="2 3" key="1">
    <citation type="journal article" date="2012" name="J. Bacteriol.">
        <title>Genome Sequence of n-Alkane-Degrading Hydrocarboniphaga effusa Strain AP103T (ATCC BAA-332T).</title>
        <authorList>
            <person name="Chang H.K."/>
            <person name="Zylstra G.J."/>
            <person name="Chae J.C."/>
        </authorList>
    </citation>
    <scope>NUCLEOTIDE SEQUENCE [LARGE SCALE GENOMIC DNA]</scope>
    <source>
        <strain evidence="2 3">AP103</strain>
    </source>
</reference>
<proteinExistence type="predicted"/>
<keyword evidence="3" id="KW-1185">Reference proteome</keyword>